<feature type="domain" description="Cation-transporting P-type ATPase N-terminal" evidence="15">
    <location>
        <begin position="17"/>
        <end position="89"/>
    </location>
</feature>
<evidence type="ECO:0000256" key="7">
    <source>
        <dbReference type="ARBA" id="ARBA00022781"/>
    </source>
</evidence>
<dbReference type="EC" id="7.1.2.1" evidence="14"/>
<feature type="transmembrane region" description="Helical" evidence="14">
    <location>
        <begin position="736"/>
        <end position="754"/>
    </location>
</feature>
<comment type="similarity">
    <text evidence="2 14">Belongs to the cation transport ATPase (P-type) (TC 3.A.3) family. Type IIIA subfamily.</text>
</comment>
<dbReference type="InterPro" id="IPR059000">
    <property type="entry name" value="ATPase_P-type_domA"/>
</dbReference>
<keyword evidence="12 14" id="KW-0472">Membrane</keyword>
<dbReference type="GO" id="GO:0008553">
    <property type="term" value="F:P-type proton-exporting transporter activity"/>
    <property type="evidence" value="ECO:0007669"/>
    <property type="project" value="UniProtKB-UniRule"/>
</dbReference>
<evidence type="ECO:0000256" key="2">
    <source>
        <dbReference type="ARBA" id="ARBA00008804"/>
    </source>
</evidence>
<dbReference type="InterPro" id="IPR023214">
    <property type="entry name" value="HAD_sf"/>
</dbReference>
<dbReference type="Pfam" id="PF00690">
    <property type="entry name" value="Cation_ATPase_N"/>
    <property type="match status" value="1"/>
</dbReference>
<evidence type="ECO:0000256" key="4">
    <source>
        <dbReference type="ARBA" id="ARBA00022692"/>
    </source>
</evidence>
<evidence type="ECO:0000256" key="1">
    <source>
        <dbReference type="ARBA" id="ARBA00004141"/>
    </source>
</evidence>
<keyword evidence="10 14" id="KW-1133">Transmembrane helix</keyword>
<reference evidence="16" key="1">
    <citation type="submission" date="2018-02" db="EMBL/GenBank/DDBJ databases">
        <authorList>
            <person name="Cohen D.B."/>
            <person name="Kent A.D."/>
        </authorList>
    </citation>
    <scope>NUCLEOTIDE SEQUENCE</scope>
</reference>
<dbReference type="InterPro" id="IPR001757">
    <property type="entry name" value="P_typ_ATPase"/>
</dbReference>
<dbReference type="FunFam" id="3.40.1110.10:FF:000004">
    <property type="entry name" value="Plasma membrane ATPase"/>
    <property type="match status" value="1"/>
</dbReference>
<keyword evidence="7 14" id="KW-0375">Hydrogen ion transport</keyword>
<feature type="transmembrane region" description="Helical" evidence="14">
    <location>
        <begin position="221"/>
        <end position="243"/>
    </location>
</feature>
<dbReference type="GO" id="GO:0016887">
    <property type="term" value="F:ATP hydrolysis activity"/>
    <property type="evidence" value="ECO:0007669"/>
    <property type="project" value="InterPro"/>
</dbReference>
<keyword evidence="3" id="KW-0597">Phosphoprotein</keyword>
<dbReference type="AlphaFoldDB" id="A0A2N9FWW2"/>
<dbReference type="EMBL" id="OIVN01001225">
    <property type="protein sequence ID" value="SPC91489.1"/>
    <property type="molecule type" value="Genomic_DNA"/>
</dbReference>
<evidence type="ECO:0000256" key="8">
    <source>
        <dbReference type="ARBA" id="ARBA00022840"/>
    </source>
</evidence>
<feature type="transmembrane region" description="Helical" evidence="14">
    <location>
        <begin position="623"/>
        <end position="645"/>
    </location>
</feature>
<dbReference type="Gene3D" id="3.40.50.1000">
    <property type="entry name" value="HAD superfamily/HAD-like"/>
    <property type="match status" value="1"/>
</dbReference>
<keyword evidence="14" id="KW-1278">Translocase</keyword>
<dbReference type="InterPro" id="IPR023298">
    <property type="entry name" value="ATPase_P-typ_TM_dom_sf"/>
</dbReference>
<feature type="transmembrane region" description="Helical" evidence="14">
    <location>
        <begin position="255"/>
        <end position="282"/>
    </location>
</feature>
<dbReference type="SUPFAM" id="SSF56784">
    <property type="entry name" value="HAD-like"/>
    <property type="match status" value="1"/>
</dbReference>
<keyword evidence="6 14" id="KW-0547">Nucleotide-binding</keyword>
<comment type="subcellular location">
    <subcellularLocation>
        <location evidence="14">Cell membrane</location>
        <topology evidence="14">Multi-pass membrane protein</topology>
    </subcellularLocation>
    <subcellularLocation>
        <location evidence="1">Membrane</location>
        <topology evidence="1">Multi-pass membrane protein</topology>
    </subcellularLocation>
</comment>
<evidence type="ECO:0000256" key="14">
    <source>
        <dbReference type="RuleBase" id="RU362083"/>
    </source>
</evidence>
<dbReference type="Gene3D" id="6.10.140.890">
    <property type="match status" value="1"/>
</dbReference>
<dbReference type="InterPro" id="IPR004014">
    <property type="entry name" value="ATPase_P-typ_cation-transptr_N"/>
</dbReference>
<keyword evidence="8 14" id="KW-0067">ATP-binding</keyword>
<organism evidence="16">
    <name type="scientific">Fagus sylvatica</name>
    <name type="common">Beechnut</name>
    <dbReference type="NCBI Taxonomy" id="28930"/>
    <lineage>
        <taxon>Eukaryota</taxon>
        <taxon>Viridiplantae</taxon>
        <taxon>Streptophyta</taxon>
        <taxon>Embryophyta</taxon>
        <taxon>Tracheophyta</taxon>
        <taxon>Spermatophyta</taxon>
        <taxon>Magnoliopsida</taxon>
        <taxon>eudicotyledons</taxon>
        <taxon>Gunneridae</taxon>
        <taxon>Pentapetalae</taxon>
        <taxon>rosids</taxon>
        <taxon>fabids</taxon>
        <taxon>Fagales</taxon>
        <taxon>Fagaceae</taxon>
        <taxon>Fagus</taxon>
    </lineage>
</organism>
<dbReference type="SUPFAM" id="SSF81653">
    <property type="entry name" value="Calcium ATPase, transduction domain A"/>
    <property type="match status" value="1"/>
</dbReference>
<dbReference type="InterPro" id="IPR006534">
    <property type="entry name" value="P-type_ATPase_IIIA"/>
</dbReference>
<protein>
    <recommendedName>
        <fullName evidence="14">Plasma membrane ATPase</fullName>
        <ecNumber evidence="14">7.1.2.1</ecNumber>
    </recommendedName>
</protein>
<comment type="catalytic activity">
    <reaction evidence="13 14">
        <text>ATP + H2O + H(+)(in) = ADP + phosphate + 2 H(+)(out)</text>
        <dbReference type="Rhea" id="RHEA:20852"/>
        <dbReference type="ChEBI" id="CHEBI:15377"/>
        <dbReference type="ChEBI" id="CHEBI:15378"/>
        <dbReference type="ChEBI" id="CHEBI:30616"/>
        <dbReference type="ChEBI" id="CHEBI:43474"/>
        <dbReference type="ChEBI" id="CHEBI:456216"/>
        <dbReference type="EC" id="7.1.2.1"/>
    </reaction>
</comment>
<dbReference type="InterPro" id="IPR036412">
    <property type="entry name" value="HAD-like_sf"/>
</dbReference>
<dbReference type="PRINTS" id="PR00119">
    <property type="entry name" value="CATATPASE"/>
</dbReference>
<evidence type="ECO:0000256" key="13">
    <source>
        <dbReference type="ARBA" id="ARBA00048122"/>
    </source>
</evidence>
<dbReference type="SMART" id="SM00831">
    <property type="entry name" value="Cation_ATPase_N"/>
    <property type="match status" value="1"/>
</dbReference>
<comment type="caution">
    <text evidence="14">Lacks conserved residue(s) required for the propagation of feature annotation.</text>
</comment>
<dbReference type="Gene3D" id="2.70.150.10">
    <property type="entry name" value="Calcium-transporting ATPase, cytoplasmic transduction domain A"/>
    <property type="match status" value="1"/>
</dbReference>
<feature type="transmembrane region" description="Helical" evidence="14">
    <location>
        <begin position="688"/>
        <end position="710"/>
    </location>
</feature>
<keyword evidence="9 14" id="KW-0460">Magnesium</keyword>
<dbReference type="Gene3D" id="1.20.1110.10">
    <property type="entry name" value="Calcium-transporting ATPase, transmembrane domain"/>
    <property type="match status" value="1"/>
</dbReference>
<evidence type="ECO:0000256" key="11">
    <source>
        <dbReference type="ARBA" id="ARBA00023065"/>
    </source>
</evidence>
<proteinExistence type="inferred from homology"/>
<dbReference type="NCBIfam" id="TIGR01647">
    <property type="entry name" value="ATPase-IIIA_H"/>
    <property type="match status" value="1"/>
</dbReference>
<dbReference type="PANTHER" id="PTHR42861">
    <property type="entry name" value="CALCIUM-TRANSPORTING ATPASE"/>
    <property type="match status" value="1"/>
</dbReference>
<evidence type="ECO:0000256" key="9">
    <source>
        <dbReference type="ARBA" id="ARBA00022842"/>
    </source>
</evidence>
<keyword evidence="4 14" id="KW-0812">Transmembrane</keyword>
<dbReference type="PROSITE" id="PS00154">
    <property type="entry name" value="ATPASE_E1_E2"/>
    <property type="match status" value="1"/>
</dbReference>
<dbReference type="GO" id="GO:0005524">
    <property type="term" value="F:ATP binding"/>
    <property type="evidence" value="ECO:0007669"/>
    <property type="project" value="UniProtKB-UniRule"/>
</dbReference>
<dbReference type="Pfam" id="PF00122">
    <property type="entry name" value="E1-E2_ATPase"/>
    <property type="match status" value="1"/>
</dbReference>
<dbReference type="GO" id="GO:0046872">
    <property type="term" value="F:metal ion binding"/>
    <property type="evidence" value="ECO:0007669"/>
    <property type="project" value="UniProtKB-KW"/>
</dbReference>
<dbReference type="FunFam" id="2.70.150.10:FF:000004">
    <property type="entry name" value="Plasma membrane ATPase"/>
    <property type="match status" value="1"/>
</dbReference>
<keyword evidence="11 14" id="KW-0406">Ion transport</keyword>
<dbReference type="GO" id="GO:0005886">
    <property type="term" value="C:plasma membrane"/>
    <property type="evidence" value="ECO:0007669"/>
    <property type="project" value="UniProtKB-SubCell"/>
</dbReference>
<dbReference type="Pfam" id="PF13246">
    <property type="entry name" value="Cation_ATPase"/>
    <property type="match status" value="1"/>
</dbReference>
<dbReference type="InterPro" id="IPR008250">
    <property type="entry name" value="ATPase_P-typ_transduc_dom_A_sf"/>
</dbReference>
<evidence type="ECO:0000256" key="10">
    <source>
        <dbReference type="ARBA" id="ARBA00022989"/>
    </source>
</evidence>
<accession>A0A2N9FWW2</accession>
<keyword evidence="14" id="KW-0813">Transport</keyword>
<gene>
    <name evidence="16" type="ORF">FSB_LOCUS19371</name>
</gene>
<dbReference type="CDD" id="cd02076">
    <property type="entry name" value="P-type_ATPase_H"/>
    <property type="match status" value="1"/>
</dbReference>
<dbReference type="NCBIfam" id="TIGR01494">
    <property type="entry name" value="ATPase_P-type"/>
    <property type="match status" value="1"/>
</dbReference>
<dbReference type="FunFam" id="3.40.50.1000:FF:000211">
    <property type="entry name" value="Plasma membrane ATPase"/>
    <property type="match status" value="1"/>
</dbReference>
<evidence type="ECO:0000259" key="15">
    <source>
        <dbReference type="SMART" id="SM00831"/>
    </source>
</evidence>
<name>A0A2N9FWW2_FAGSY</name>
<evidence type="ECO:0000256" key="3">
    <source>
        <dbReference type="ARBA" id="ARBA00022553"/>
    </source>
</evidence>
<evidence type="ECO:0000256" key="12">
    <source>
        <dbReference type="ARBA" id="ARBA00023136"/>
    </source>
</evidence>
<dbReference type="PRINTS" id="PR00120">
    <property type="entry name" value="HATPASE"/>
</dbReference>
<keyword evidence="5" id="KW-0479">Metal-binding</keyword>
<evidence type="ECO:0000256" key="5">
    <source>
        <dbReference type="ARBA" id="ARBA00022723"/>
    </source>
</evidence>
<evidence type="ECO:0000313" key="16">
    <source>
        <dbReference type="EMBL" id="SPC91489.1"/>
    </source>
</evidence>
<dbReference type="GO" id="GO:0120029">
    <property type="term" value="P:proton export across plasma membrane"/>
    <property type="evidence" value="ECO:0007669"/>
    <property type="project" value="UniProtKB-UniRule"/>
</dbReference>
<sequence length="1076" mass="117964">MVEKAPSLDAVNKEAVDLENIPLEEVFEHLNCTRKGLTSDGVQERLDLFGYNKLGEKKENKILKFLGFMWNPLSWVMEAAAIMAIALAHGGENNAGNAAAALMARLAPKAKVLRDGKWSEEDAAVLVPGDIISIKLGDIIPADARLLEGDPLKIDQSALTGESLPVTKSPGDGVYSGSTCKQGEIEAVVIATGVHTFFGKAAHLVENTIHVGHFQKVLTSIGNFSICSIAIGMVIEIIVIYVHQGREYRVGIDNLLVLLIGGIPIAMPTVLSVTMAIGAHRLAQQGAITKRMTAIEEMAGMDVLCSDKTGTLTLKKLTMDKTLIEVFAKSVDKDMVVLISARASRLENQDAIDAAIVSMLADPQEARAGMKEVHFLPFNPTDKRTALTYIDGADEMHRVCKGAPEQLFCKNAMSILNLASSKSEIEWKVHGIIDKFAERGLRSLGIARQEVPSGNKDSPGGPWEFVGLLPLFDPPRHDSAETIRRALDLGVSVKMITGDQLAIAKETGRRLGMGTNMYPSSSLLGDSKDEAISALPIDVLIEKADGFAGVFPETTAREHICGMTGDGVNNAPALKKADIGIAVADSTDAARGASDIVLTEPGLSVIICAVLTNRAIFQRMKNYTIYAVSITIRIVLGFMLLTLIWEFDFPPFMVLVIAILNDGTIMTISKDRVKPSPLPDSWKLNEIFATGFVLGSYLALMTVIFFWAAYQTDYFEIATVISATATWKFSGIKSIGWGWTGVIWLFNIVTYLLLDPLKFAVRYALHGGAWALVVDQKTAFTNKKDFGKEERKAAWATQQRTLHGLQSIETKMFSEKGTFRDISIMAEEAKRRAEIARLRELHTLKGVDAQKSPGARSAVKQETRDFVSARHENQSAIPKSKWSSTLQPKDSFLLIKAKQKYQYEKGLADLTIKRKSFLLPKVIGGYGRPRSEGSLIHGGGDMWEFNTDGDGSVDHQPLRVNSPTSKPKLPKPLMKMNSNHHGSGPWWLLPLVCMEPNLILFFEEIKNMFRFLFPCVCCVEGVATTSVQVAFRLSFYLGLRPFLIGESAVDYFSSAVREEWQLPLFTLPSGCLFAFG</sequence>
<dbReference type="InterPro" id="IPR018303">
    <property type="entry name" value="ATPase_P-typ_P_site"/>
</dbReference>
<dbReference type="SUPFAM" id="SSF81665">
    <property type="entry name" value="Calcium ATPase, transmembrane domain M"/>
    <property type="match status" value="1"/>
</dbReference>
<dbReference type="InterPro" id="IPR023299">
    <property type="entry name" value="ATPase_P-typ_cyto_dom_N"/>
</dbReference>
<dbReference type="Gene3D" id="3.40.1110.10">
    <property type="entry name" value="Calcium-transporting ATPase, cytoplasmic domain N"/>
    <property type="match status" value="1"/>
</dbReference>
<evidence type="ECO:0000256" key="6">
    <source>
        <dbReference type="ARBA" id="ARBA00022741"/>
    </source>
</evidence>